<evidence type="ECO:0000256" key="1">
    <source>
        <dbReference type="ARBA" id="ARBA00022801"/>
    </source>
</evidence>
<dbReference type="Proteomes" id="UP001157091">
    <property type="component" value="Unassembled WGS sequence"/>
</dbReference>
<reference evidence="4" key="1">
    <citation type="journal article" date="2019" name="Int. J. Syst. Evol. Microbiol.">
        <title>The Global Catalogue of Microorganisms (GCM) 10K type strain sequencing project: providing services to taxonomists for standard genome sequencing and annotation.</title>
        <authorList>
            <consortium name="The Broad Institute Genomics Platform"/>
            <consortium name="The Broad Institute Genome Sequencing Center for Infectious Disease"/>
            <person name="Wu L."/>
            <person name="Ma J."/>
        </authorList>
    </citation>
    <scope>NUCLEOTIDE SEQUENCE [LARGE SCALE GENOMIC DNA]</scope>
    <source>
        <strain evidence="4">NBRC 106348</strain>
    </source>
</reference>
<dbReference type="EMBL" id="BSUK01000001">
    <property type="protein sequence ID" value="GMA23988.1"/>
    <property type="molecule type" value="Genomic_DNA"/>
</dbReference>
<dbReference type="InterPro" id="IPR029058">
    <property type="entry name" value="AB_hydrolase_fold"/>
</dbReference>
<protein>
    <submittedName>
        <fullName evidence="3">Acetylesterase</fullName>
    </submittedName>
</protein>
<organism evidence="3 4">
    <name type="scientific">Luteimicrobium album</name>
    <dbReference type="NCBI Taxonomy" id="1054550"/>
    <lineage>
        <taxon>Bacteria</taxon>
        <taxon>Bacillati</taxon>
        <taxon>Actinomycetota</taxon>
        <taxon>Actinomycetes</taxon>
        <taxon>Micrococcales</taxon>
        <taxon>Luteimicrobium</taxon>
    </lineage>
</organism>
<dbReference type="InterPro" id="IPR050300">
    <property type="entry name" value="GDXG_lipolytic_enzyme"/>
</dbReference>
<dbReference type="Gene3D" id="3.40.50.1820">
    <property type="entry name" value="alpha/beta hydrolase"/>
    <property type="match status" value="1"/>
</dbReference>
<dbReference type="InterPro" id="IPR049492">
    <property type="entry name" value="BD-FAE-like_dom"/>
</dbReference>
<feature type="domain" description="BD-FAE-like" evidence="2">
    <location>
        <begin position="78"/>
        <end position="194"/>
    </location>
</feature>
<name>A0ABQ6I1F0_9MICO</name>
<gene>
    <name evidence="3" type="ORF">GCM10025864_17470</name>
</gene>
<keyword evidence="1" id="KW-0378">Hydrolase</keyword>
<dbReference type="RefSeq" id="WP_284292884.1">
    <property type="nucleotide sequence ID" value="NZ_BSUK01000001.1"/>
</dbReference>
<dbReference type="PANTHER" id="PTHR48081:SF6">
    <property type="entry name" value="PEPTIDASE S9 PROLYL OLIGOPEPTIDASE CATALYTIC DOMAIN-CONTAINING PROTEIN"/>
    <property type="match status" value="1"/>
</dbReference>
<sequence>MTAPPLRLGDPALAHRDGFVVVLPGGGYRLRAEHEGIQVAQWLASEGIRAGVLDYTVDPSPASIVLGEVLGAVADVRAGRYGAVMGPVALLGFSAGGHLAGLAATATTAELGPDRARPDLVLLGYPVVSMVRSPHQGSRKSLLSGAPGRERATLARALSVEQRVDDTTPPVFVWHTADDEVVPASHTVALAAALINARCEVEAHVYPRGEHGLGLAALPDGRSWRPTALQWLRSHGIGR</sequence>
<comment type="caution">
    <text evidence="3">The sequence shown here is derived from an EMBL/GenBank/DDBJ whole genome shotgun (WGS) entry which is preliminary data.</text>
</comment>
<dbReference type="SUPFAM" id="SSF53474">
    <property type="entry name" value="alpha/beta-Hydrolases"/>
    <property type="match status" value="1"/>
</dbReference>
<evidence type="ECO:0000313" key="3">
    <source>
        <dbReference type="EMBL" id="GMA23988.1"/>
    </source>
</evidence>
<accession>A0ABQ6I1F0</accession>
<dbReference type="PANTHER" id="PTHR48081">
    <property type="entry name" value="AB HYDROLASE SUPERFAMILY PROTEIN C4A8.06C"/>
    <property type="match status" value="1"/>
</dbReference>
<evidence type="ECO:0000313" key="4">
    <source>
        <dbReference type="Proteomes" id="UP001157091"/>
    </source>
</evidence>
<evidence type="ECO:0000259" key="2">
    <source>
        <dbReference type="Pfam" id="PF20434"/>
    </source>
</evidence>
<keyword evidence="4" id="KW-1185">Reference proteome</keyword>
<dbReference type="Pfam" id="PF20434">
    <property type="entry name" value="BD-FAE"/>
    <property type="match status" value="1"/>
</dbReference>
<proteinExistence type="predicted"/>